<dbReference type="PROSITE" id="PS50082">
    <property type="entry name" value="WD_REPEATS_2"/>
    <property type="match status" value="1"/>
</dbReference>
<evidence type="ECO:0000256" key="2">
    <source>
        <dbReference type="ARBA" id="ARBA00022574"/>
    </source>
</evidence>
<dbReference type="FunFam" id="2.130.10.10:FF:000910">
    <property type="entry name" value="Diphthamide biosynthesis 7"/>
    <property type="match status" value="1"/>
</dbReference>
<evidence type="ECO:0000256" key="6">
    <source>
        <dbReference type="ARBA" id="ARBA00039131"/>
    </source>
</evidence>
<dbReference type="AlphaFoldDB" id="A0A340XIE3"/>
<dbReference type="STRING" id="118797.A0A340XIE3"/>
<comment type="pathway">
    <text evidence="1">Protein modification; peptidyl-diphthamide biosynthesis.</text>
</comment>
<protein>
    <recommendedName>
        <fullName evidence="9">Diphthine methyltransferase</fullName>
        <ecNumber evidence="6">3.1.1.97</ecNumber>
    </recommendedName>
    <alternativeName>
        <fullName evidence="11">Diphthamide biosynthesis protein 7</fullName>
    </alternativeName>
    <alternativeName>
        <fullName evidence="10">WD repeat-containing protein 85</fullName>
    </alternativeName>
</protein>
<dbReference type="InParanoid" id="A0A340XIE3"/>
<evidence type="ECO:0000256" key="13">
    <source>
        <dbReference type="SAM" id="MobiDB-lite"/>
    </source>
</evidence>
<evidence type="ECO:0000256" key="12">
    <source>
        <dbReference type="PROSITE-ProRule" id="PRU00221"/>
    </source>
</evidence>
<comment type="subunit">
    <text evidence="8">Interacts with INCA1.</text>
</comment>
<dbReference type="InterPro" id="IPR001680">
    <property type="entry name" value="WD40_rpt"/>
</dbReference>
<comment type="catalytic activity">
    <reaction evidence="7">
        <text>diphthine methyl ester-[translation elongation factor 2] + H2O = diphthine-[translation elongation factor 2] + methanol + H(+)</text>
        <dbReference type="Rhea" id="RHEA:42656"/>
        <dbReference type="Rhea" id="RHEA-COMP:10172"/>
        <dbReference type="Rhea" id="RHEA-COMP:10173"/>
        <dbReference type="ChEBI" id="CHEBI:15377"/>
        <dbReference type="ChEBI" id="CHEBI:15378"/>
        <dbReference type="ChEBI" id="CHEBI:17790"/>
        <dbReference type="ChEBI" id="CHEBI:79005"/>
        <dbReference type="ChEBI" id="CHEBI:82696"/>
        <dbReference type="EC" id="3.1.1.97"/>
    </reaction>
</comment>
<dbReference type="Pfam" id="PF00400">
    <property type="entry name" value="WD40"/>
    <property type="match status" value="1"/>
</dbReference>
<dbReference type="RefSeq" id="XP_007459059.1">
    <property type="nucleotide sequence ID" value="XM_007458997.1"/>
</dbReference>
<evidence type="ECO:0000256" key="9">
    <source>
        <dbReference type="ARBA" id="ARBA00074662"/>
    </source>
</evidence>
<dbReference type="InterPro" id="IPR036322">
    <property type="entry name" value="WD40_repeat_dom_sf"/>
</dbReference>
<dbReference type="SUPFAM" id="SSF50978">
    <property type="entry name" value="WD40 repeat-like"/>
    <property type="match status" value="1"/>
</dbReference>
<evidence type="ECO:0000256" key="7">
    <source>
        <dbReference type="ARBA" id="ARBA00047551"/>
    </source>
</evidence>
<dbReference type="Gene3D" id="2.130.10.10">
    <property type="entry name" value="YVTN repeat-like/Quinoprotein amine dehydrogenase"/>
    <property type="match status" value="1"/>
</dbReference>
<dbReference type="FunCoup" id="A0A340XIE3">
    <property type="interactions" value="3817"/>
</dbReference>
<dbReference type="KEGG" id="lve:103074231"/>
<feature type="region of interest" description="Disordered" evidence="13">
    <location>
        <begin position="34"/>
        <end position="91"/>
    </location>
</feature>
<dbReference type="PROSITE" id="PS00678">
    <property type="entry name" value="WD_REPEATS_1"/>
    <property type="match status" value="1"/>
</dbReference>
<dbReference type="GO" id="GO:0017183">
    <property type="term" value="P:protein histidyl modification to diphthamide"/>
    <property type="evidence" value="ECO:0007669"/>
    <property type="project" value="TreeGrafter"/>
</dbReference>
<feature type="region of interest" description="Disordered" evidence="13">
    <location>
        <begin position="548"/>
        <end position="568"/>
    </location>
</feature>
<evidence type="ECO:0000256" key="8">
    <source>
        <dbReference type="ARBA" id="ARBA00062137"/>
    </source>
</evidence>
<reference evidence="15" key="1">
    <citation type="submission" date="2025-08" db="UniProtKB">
        <authorList>
            <consortium name="RefSeq"/>
        </authorList>
    </citation>
    <scope>IDENTIFICATION</scope>
</reference>
<dbReference type="GeneID" id="103074231"/>
<dbReference type="CTD" id="92715"/>
<dbReference type="SMART" id="SM00320">
    <property type="entry name" value="WD40"/>
    <property type="match status" value="4"/>
</dbReference>
<accession>A0A340XIE3</accession>
<keyword evidence="4" id="KW-0378">Hydrolase</keyword>
<evidence type="ECO:0000256" key="1">
    <source>
        <dbReference type="ARBA" id="ARBA00005156"/>
    </source>
</evidence>
<dbReference type="PANTHER" id="PTHR46042">
    <property type="entry name" value="DIPHTHINE METHYLTRANSFERASE"/>
    <property type="match status" value="1"/>
</dbReference>
<dbReference type="OrthoDB" id="1930760at2759"/>
<keyword evidence="2 12" id="KW-0853">WD repeat</keyword>
<comment type="similarity">
    <text evidence="5">Belongs to the DPH7 family.</text>
</comment>
<evidence type="ECO:0000256" key="4">
    <source>
        <dbReference type="ARBA" id="ARBA00022801"/>
    </source>
</evidence>
<evidence type="ECO:0000256" key="5">
    <source>
        <dbReference type="ARBA" id="ARBA00038092"/>
    </source>
</evidence>
<keyword evidence="14" id="KW-1185">Reference proteome</keyword>
<evidence type="ECO:0000256" key="11">
    <source>
        <dbReference type="ARBA" id="ARBA00081300"/>
    </source>
</evidence>
<evidence type="ECO:0000313" key="15">
    <source>
        <dbReference type="RefSeq" id="XP_007459059.1"/>
    </source>
</evidence>
<keyword evidence="3" id="KW-0677">Repeat</keyword>
<feature type="compositionally biased region" description="Basic residues" evidence="13">
    <location>
        <begin position="47"/>
        <end position="56"/>
    </location>
</feature>
<dbReference type="InterPro" id="IPR015943">
    <property type="entry name" value="WD40/YVTN_repeat-like_dom_sf"/>
</dbReference>
<organism evidence="14 15">
    <name type="scientific">Lipotes vexillifer</name>
    <name type="common">Yangtze river dolphin</name>
    <dbReference type="NCBI Taxonomy" id="118797"/>
    <lineage>
        <taxon>Eukaryota</taxon>
        <taxon>Metazoa</taxon>
        <taxon>Chordata</taxon>
        <taxon>Craniata</taxon>
        <taxon>Vertebrata</taxon>
        <taxon>Euteleostomi</taxon>
        <taxon>Mammalia</taxon>
        <taxon>Eutheria</taxon>
        <taxon>Laurasiatheria</taxon>
        <taxon>Artiodactyla</taxon>
        <taxon>Whippomorpha</taxon>
        <taxon>Cetacea</taxon>
        <taxon>Odontoceti</taxon>
        <taxon>Lipotidae</taxon>
        <taxon>Lipotes</taxon>
    </lineage>
</organism>
<evidence type="ECO:0000256" key="10">
    <source>
        <dbReference type="ARBA" id="ARBA00075709"/>
    </source>
</evidence>
<dbReference type="PROSITE" id="PS50294">
    <property type="entry name" value="WD_REPEATS_REGION"/>
    <property type="match status" value="1"/>
</dbReference>
<proteinExistence type="inferred from homology"/>
<sequence>MQVSCGSWDEEALGYRLCDLPVFFGEWPEPSSPVTVLDARLSPPRPASRRHGRGRAVARGASGGPQAGRGREVSASRWRPRGPEVPPRKESWGRRRKWEKYRPLGCAPSWRRGPWAPAVSLASSLLRRPLSATPVAAASFSECWAAGSRVRLLQAVDTEHTVDSVEWCPLEGCRHLLACGTYQLRKPEDQPADPESKSGLDVDEPQIRLGRLYLYSFNEDSSPCPLVEVQRRDTSAILDMKWCHIVVAGHVLLGVADASGSIELLRLVRSENSYTLQPFSRFALGKQCLALSLDWSTGKAGRFPHCFPVSRASDQPLKIIGSDSSGQLHLLQAHQAGPGMQAVGTWQAHHLEAWAAAFDYWQTEVVYSGGDDGLLKGWDTRTPGTSVFTSRRHSMGVCSIQSSPHCENILATGSYDEHVLLWDTRSMKQPLADMPVQGGVWRLKWHPFHSHLLLAACMHGGFTIFNCQKAIEENQEVFPVTLSYTLPNSLVYGVDWSWLYFRRLPQTHPSFCLGSSPGSDPGAKTADPVYTLKVAAQSPAPRFERLADADGEGGTKHQSGGKLKTPLQPFAEESGGRLHASGTEICDCDQYLDAATSDASLLATCSFYDHVLHLWKWENS</sequence>
<name>A0A340XIE3_LIPVE</name>
<evidence type="ECO:0000313" key="14">
    <source>
        <dbReference type="Proteomes" id="UP000265300"/>
    </source>
</evidence>
<dbReference type="EC" id="3.1.1.97" evidence="6"/>
<dbReference type="Proteomes" id="UP000265300">
    <property type="component" value="Unplaced"/>
</dbReference>
<evidence type="ECO:0000256" key="3">
    <source>
        <dbReference type="ARBA" id="ARBA00022737"/>
    </source>
</evidence>
<dbReference type="GO" id="GO:0005737">
    <property type="term" value="C:cytoplasm"/>
    <property type="evidence" value="ECO:0007669"/>
    <property type="project" value="TreeGrafter"/>
</dbReference>
<dbReference type="PANTHER" id="PTHR46042:SF1">
    <property type="entry name" value="DIPHTHINE METHYLTRANSFERASE"/>
    <property type="match status" value="1"/>
</dbReference>
<dbReference type="InterPro" id="IPR019775">
    <property type="entry name" value="WD40_repeat_CS"/>
</dbReference>
<gene>
    <name evidence="15" type="primary">DPH7</name>
</gene>
<dbReference type="GO" id="GO:0061685">
    <property type="term" value="F:diphthine methylesterase activity"/>
    <property type="evidence" value="ECO:0007669"/>
    <property type="project" value="UniProtKB-EC"/>
</dbReference>
<dbReference type="InterPro" id="IPR052415">
    <property type="entry name" value="Diphthine_MTase"/>
</dbReference>
<feature type="repeat" description="WD" evidence="12">
    <location>
        <begin position="390"/>
        <end position="432"/>
    </location>
</feature>